<organism evidence="1 2">
    <name type="scientific">Batrachochytrium dendrobatidis (strain JAM81 / FGSC 10211)</name>
    <name type="common">Frog chytrid fungus</name>
    <dbReference type="NCBI Taxonomy" id="684364"/>
    <lineage>
        <taxon>Eukaryota</taxon>
        <taxon>Fungi</taxon>
        <taxon>Fungi incertae sedis</taxon>
        <taxon>Chytridiomycota</taxon>
        <taxon>Chytridiomycota incertae sedis</taxon>
        <taxon>Chytridiomycetes</taxon>
        <taxon>Rhizophydiales</taxon>
        <taxon>Rhizophydiales incertae sedis</taxon>
        <taxon>Batrachochytrium</taxon>
    </lineage>
</organism>
<evidence type="ECO:0000313" key="1">
    <source>
        <dbReference type="EMBL" id="EGF77073.1"/>
    </source>
</evidence>
<dbReference type="PANTHER" id="PTHR33206:SF1">
    <property type="entry name" value="DNA-DIRECTED DNA POLYMERASE"/>
    <property type="match status" value="1"/>
</dbReference>
<dbReference type="InParanoid" id="F4PCE4"/>
<dbReference type="EMBL" id="GL882893">
    <property type="protein sequence ID" value="EGF77073.1"/>
    <property type="molecule type" value="Genomic_DNA"/>
</dbReference>
<proteinExistence type="predicted"/>
<reference evidence="1 2" key="1">
    <citation type="submission" date="2009-12" db="EMBL/GenBank/DDBJ databases">
        <title>The draft genome of Batrachochytrium dendrobatidis.</title>
        <authorList>
            <consortium name="US DOE Joint Genome Institute (JGI-PGF)"/>
            <person name="Kuo A."/>
            <person name="Salamov A."/>
            <person name="Schmutz J."/>
            <person name="Lucas S."/>
            <person name="Pitluck S."/>
            <person name="Rosenblum E."/>
            <person name="Stajich J."/>
            <person name="Eisen M."/>
            <person name="Grigoriev I.V."/>
        </authorList>
    </citation>
    <scope>NUCLEOTIDE SEQUENCE [LARGE SCALE GENOMIC DNA]</scope>
    <source>
        <strain evidence="2">JAM81 / FGSC 10211</strain>
    </source>
</reference>
<dbReference type="PANTHER" id="PTHR33206">
    <property type="entry name" value="PROTEIN CBG10425"/>
    <property type="match status" value="1"/>
</dbReference>
<protein>
    <recommendedName>
        <fullName evidence="3">DNA-directed DNA polymerase</fullName>
    </recommendedName>
</protein>
<dbReference type="SUPFAM" id="SSF56672">
    <property type="entry name" value="DNA/RNA polymerases"/>
    <property type="match status" value="1"/>
</dbReference>
<keyword evidence="2" id="KW-1185">Reference proteome</keyword>
<sequence>MISNGSFAFKDILAFQPPNTSFDTTSQKGVFPHKVSQNLTTYLGEHPELKPYSDNVIQVLKHSPIPSKKWFYNDLKSEAISPKEYNKIVSKYTNLFDLLKDYNNLDVKPGVKATKKLSTFFQSLDLDIHKDGISVPGLTLKYLWHTKQKDCEFQLFKRNEDLYQKYRDNLVGGPSIVFHHYHERNKTRIRNGKPCQRILGYDANALYLSAISQDMPCGDHQVIPVYPDILQDVVNGSFFGQIECDIAVPEHLKEYFAEMPPIFKNVEITCNDLSPETKAQVKPNYKSKKLIGSMFVIGLHSKTRFYFT</sequence>
<dbReference type="STRING" id="684364.F4PCE4"/>
<dbReference type="OrthoDB" id="2157854at2759"/>
<dbReference type="AlphaFoldDB" id="F4PCE4"/>
<evidence type="ECO:0008006" key="3">
    <source>
        <dbReference type="Google" id="ProtNLM"/>
    </source>
</evidence>
<dbReference type="Proteomes" id="UP000007241">
    <property type="component" value="Unassembled WGS sequence"/>
</dbReference>
<gene>
    <name evidence="1" type="ORF">BATDEDRAFT_92046</name>
</gene>
<accession>F4PCE4</accession>
<name>F4PCE4_BATDJ</name>
<evidence type="ECO:0000313" key="2">
    <source>
        <dbReference type="Proteomes" id="UP000007241"/>
    </source>
</evidence>
<dbReference type="GeneID" id="18244483"/>
<dbReference type="InterPro" id="IPR043502">
    <property type="entry name" value="DNA/RNA_pol_sf"/>
</dbReference>
<dbReference type="RefSeq" id="XP_006682262.1">
    <property type="nucleotide sequence ID" value="XM_006682199.1"/>
</dbReference>
<dbReference type="HOGENOM" id="CLU_076126_0_0_1"/>